<keyword evidence="2" id="KW-0963">Cytoplasm</keyword>
<dbReference type="Proteomes" id="UP000178450">
    <property type="component" value="Unassembled WGS sequence"/>
</dbReference>
<keyword evidence="5" id="KW-0269">Exonuclease</keyword>
<dbReference type="EC" id="3.1.11.6" evidence="6"/>
<evidence type="ECO:0000256" key="1">
    <source>
        <dbReference type="ARBA" id="ARBA00009998"/>
    </source>
</evidence>
<dbReference type="GO" id="GO:0006308">
    <property type="term" value="P:DNA catabolic process"/>
    <property type="evidence" value="ECO:0007669"/>
    <property type="project" value="UniProtKB-UniRule"/>
</dbReference>
<dbReference type="NCBIfam" id="TIGR01280">
    <property type="entry name" value="xseB"/>
    <property type="match status" value="1"/>
</dbReference>
<dbReference type="InterPro" id="IPR037004">
    <property type="entry name" value="Exonuc_VII_ssu_sf"/>
</dbReference>
<dbReference type="Pfam" id="PF02609">
    <property type="entry name" value="Exonuc_VII_S"/>
    <property type="match status" value="1"/>
</dbReference>
<keyword evidence="4" id="KW-0378">Hydrolase</keyword>
<dbReference type="PANTHER" id="PTHR34137">
    <property type="entry name" value="EXODEOXYRIBONUCLEASE 7 SMALL SUBUNIT"/>
    <property type="match status" value="1"/>
</dbReference>
<comment type="similarity">
    <text evidence="1">Belongs to the XseB family.</text>
</comment>
<accession>A0A1F7KGE9</accession>
<evidence type="ECO:0000256" key="5">
    <source>
        <dbReference type="ARBA" id="ARBA00022839"/>
    </source>
</evidence>
<evidence type="ECO:0000313" key="7">
    <source>
        <dbReference type="EMBL" id="OGK66940.1"/>
    </source>
</evidence>
<evidence type="ECO:0000256" key="2">
    <source>
        <dbReference type="ARBA" id="ARBA00022490"/>
    </source>
</evidence>
<name>A0A1F7KGE9_9BACT</name>
<evidence type="ECO:0000313" key="8">
    <source>
        <dbReference type="Proteomes" id="UP000178450"/>
    </source>
</evidence>
<keyword evidence="3" id="KW-0540">Nuclease</keyword>
<evidence type="ECO:0000256" key="4">
    <source>
        <dbReference type="ARBA" id="ARBA00022801"/>
    </source>
</evidence>
<dbReference type="GO" id="GO:0009318">
    <property type="term" value="C:exodeoxyribonuclease VII complex"/>
    <property type="evidence" value="ECO:0007669"/>
    <property type="project" value="UniProtKB-UniRule"/>
</dbReference>
<dbReference type="Gene3D" id="1.10.287.1040">
    <property type="entry name" value="Exonuclease VII, small subunit"/>
    <property type="match status" value="1"/>
</dbReference>
<organism evidence="7 8">
    <name type="scientific">Candidatus Roizmanbacteria bacterium RIFOXYA1_FULL_41_12</name>
    <dbReference type="NCBI Taxonomy" id="1802082"/>
    <lineage>
        <taxon>Bacteria</taxon>
        <taxon>Candidatus Roizmaniibacteriota</taxon>
    </lineage>
</organism>
<reference evidence="7 8" key="1">
    <citation type="journal article" date="2016" name="Nat. Commun.">
        <title>Thousands of microbial genomes shed light on interconnected biogeochemical processes in an aquifer system.</title>
        <authorList>
            <person name="Anantharaman K."/>
            <person name="Brown C.T."/>
            <person name="Hug L.A."/>
            <person name="Sharon I."/>
            <person name="Castelle C.J."/>
            <person name="Probst A.J."/>
            <person name="Thomas B.C."/>
            <person name="Singh A."/>
            <person name="Wilkins M.J."/>
            <person name="Karaoz U."/>
            <person name="Brodie E.L."/>
            <person name="Williams K.H."/>
            <person name="Hubbard S.S."/>
            <person name="Banfield J.F."/>
        </authorList>
    </citation>
    <scope>NUCLEOTIDE SEQUENCE [LARGE SCALE GENOMIC DNA]</scope>
</reference>
<protein>
    <recommendedName>
        <fullName evidence="6">Exodeoxyribonuclease VII small subunit</fullName>
        <ecNumber evidence="6">3.1.11.6</ecNumber>
    </recommendedName>
</protein>
<sequence length="63" mass="7190">MKKKTTKTVSLEQGFSQLESIVSEFESGALNLEQAIARFKQGVKLVQQLKQRLQVLENEIKKI</sequence>
<dbReference type="GO" id="GO:0008855">
    <property type="term" value="F:exodeoxyribonuclease VII activity"/>
    <property type="evidence" value="ECO:0007669"/>
    <property type="project" value="UniProtKB-UniRule"/>
</dbReference>
<dbReference type="AlphaFoldDB" id="A0A1F7KGE9"/>
<comment type="caution">
    <text evidence="7">The sequence shown here is derived from an EMBL/GenBank/DDBJ whole genome shotgun (WGS) entry which is preliminary data.</text>
</comment>
<evidence type="ECO:0000256" key="6">
    <source>
        <dbReference type="NCBIfam" id="TIGR01280"/>
    </source>
</evidence>
<dbReference type="SUPFAM" id="SSF116842">
    <property type="entry name" value="XseB-like"/>
    <property type="match status" value="1"/>
</dbReference>
<gene>
    <name evidence="7" type="ORF">A2209_02695</name>
</gene>
<dbReference type="PANTHER" id="PTHR34137:SF1">
    <property type="entry name" value="EXODEOXYRIBONUCLEASE 7 SMALL SUBUNIT"/>
    <property type="match status" value="1"/>
</dbReference>
<evidence type="ECO:0000256" key="3">
    <source>
        <dbReference type="ARBA" id="ARBA00022722"/>
    </source>
</evidence>
<dbReference type="GO" id="GO:0005829">
    <property type="term" value="C:cytosol"/>
    <property type="evidence" value="ECO:0007669"/>
    <property type="project" value="TreeGrafter"/>
</dbReference>
<dbReference type="InterPro" id="IPR003761">
    <property type="entry name" value="Exonuc_VII_S"/>
</dbReference>
<proteinExistence type="inferred from homology"/>
<dbReference type="EMBL" id="MGBG01000003">
    <property type="protein sequence ID" value="OGK66940.1"/>
    <property type="molecule type" value="Genomic_DNA"/>
</dbReference>